<name>A0A1F4RJT6_UNCSA</name>
<dbReference type="EMBL" id="METQ01000056">
    <property type="protein sequence ID" value="OGC08376.1"/>
    <property type="molecule type" value="Genomic_DNA"/>
</dbReference>
<dbReference type="AlphaFoldDB" id="A0A1F4RJT6"/>
<evidence type="ECO:0000313" key="2">
    <source>
        <dbReference type="Proteomes" id="UP000179095"/>
    </source>
</evidence>
<organism evidence="1 2">
    <name type="scientific">candidate division WOR-1 bacterium RIFCSPLOWO2_12_FULL_45_9</name>
    <dbReference type="NCBI Taxonomy" id="1802568"/>
    <lineage>
        <taxon>Bacteria</taxon>
        <taxon>Bacillati</taxon>
        <taxon>Saganbacteria</taxon>
    </lineage>
</organism>
<comment type="caution">
    <text evidence="1">The sequence shown here is derived from an EMBL/GenBank/DDBJ whole genome shotgun (WGS) entry which is preliminary data.</text>
</comment>
<dbReference type="PROSITE" id="PS51257">
    <property type="entry name" value="PROKAR_LIPOPROTEIN"/>
    <property type="match status" value="1"/>
</dbReference>
<dbReference type="Proteomes" id="UP000179095">
    <property type="component" value="Unassembled WGS sequence"/>
</dbReference>
<accession>A0A1F4RJT6</accession>
<dbReference type="STRING" id="1802568.A3F86_01945"/>
<sequence>MNRGEEERNMKKFIILSLVLIAGMFIMGCGASTSSTSATPTVPAATLAGNVGNIGVIGLGIDDNITGLKGVAGNGVKASAVTPTRVSGWWTAVDSTSKDNYSYAYRFRMYDTNANELTTEASLAAATSSTISTLETYTSLEVTSALLSFSMSLGTSTSAPLQFLNYNSSTNKKINGPLTYTATSSGTSYTVTLTYANLTLGAIYPTGSASFSVNIDGETVAGTVTYDGTSSATLTFTSGATGTYTLNLTDGSATASSL</sequence>
<gene>
    <name evidence="1" type="ORF">A3F86_01945</name>
</gene>
<evidence type="ECO:0000313" key="1">
    <source>
        <dbReference type="EMBL" id="OGC08376.1"/>
    </source>
</evidence>
<proteinExistence type="predicted"/>
<protein>
    <submittedName>
        <fullName evidence="1">Uncharacterized protein</fullName>
    </submittedName>
</protein>
<reference evidence="1 2" key="1">
    <citation type="journal article" date="2016" name="Nat. Commun.">
        <title>Thousands of microbial genomes shed light on interconnected biogeochemical processes in an aquifer system.</title>
        <authorList>
            <person name="Anantharaman K."/>
            <person name="Brown C.T."/>
            <person name="Hug L.A."/>
            <person name="Sharon I."/>
            <person name="Castelle C.J."/>
            <person name="Probst A.J."/>
            <person name="Thomas B.C."/>
            <person name="Singh A."/>
            <person name="Wilkins M.J."/>
            <person name="Karaoz U."/>
            <person name="Brodie E.L."/>
            <person name="Williams K.H."/>
            <person name="Hubbard S.S."/>
            <person name="Banfield J.F."/>
        </authorList>
    </citation>
    <scope>NUCLEOTIDE SEQUENCE [LARGE SCALE GENOMIC DNA]</scope>
</reference>